<dbReference type="EMBL" id="BAAAQN010000012">
    <property type="protein sequence ID" value="GAA2026492.1"/>
    <property type="molecule type" value="Genomic_DNA"/>
</dbReference>
<dbReference type="Proteomes" id="UP001500751">
    <property type="component" value="Unassembled WGS sequence"/>
</dbReference>
<sequence length="347" mass="35964">MTQTAGDATGTATSTPAVDPAGPAGPAGPAALAPAVPRRRAADPRRLLAWRPTPAVVQAACLAALIANIGIIVTGGAVRLTGSGLGCPTWPTCTDDSLVPTSRLGAYGAVEFTNRMLTPGVSIAVGAALVACLRWHPRRSALIKLSWLLFAGVVVQAVIGGISVRTHLAPIWVAVHMLVSLAMVALSYVLWTRSHEPGDAAPTPTVQPILRQLGYVLTAGVAALLAAGTVVTGSGPHSGAKAGDPGNKRFPLTPANATQLHADLVFLVVGLTIALWFALKATGAAPRILAKVRDLFLVLMAQGVIGYVQYFTHLPVLLVGIHMFGAALVWVATWRVLLAMRERPESA</sequence>
<evidence type="ECO:0000256" key="4">
    <source>
        <dbReference type="ARBA" id="ARBA00022723"/>
    </source>
</evidence>
<keyword evidence="3 13" id="KW-0812">Transmembrane</keyword>
<dbReference type="InterPro" id="IPR003780">
    <property type="entry name" value="COX15/CtaA_fam"/>
</dbReference>
<evidence type="ECO:0000256" key="13">
    <source>
        <dbReference type="SAM" id="Phobius"/>
    </source>
</evidence>
<keyword evidence="7" id="KW-0408">Iron</keyword>
<reference evidence="14 15" key="1">
    <citation type="journal article" date="2019" name="Int. J. Syst. Evol. Microbiol.">
        <title>The Global Catalogue of Microorganisms (GCM) 10K type strain sequencing project: providing services to taxonomists for standard genome sequencing and annotation.</title>
        <authorList>
            <consortium name="The Broad Institute Genomics Platform"/>
            <consortium name="The Broad Institute Genome Sequencing Center for Infectious Disease"/>
            <person name="Wu L."/>
            <person name="Ma J."/>
        </authorList>
    </citation>
    <scope>NUCLEOTIDE SEQUENCE [LARGE SCALE GENOMIC DNA]</scope>
    <source>
        <strain evidence="14 15">JCM 16014</strain>
    </source>
</reference>
<gene>
    <name evidence="14" type="ORF">GCM10009839_26190</name>
</gene>
<accession>A0ABN2U1P8</accession>
<dbReference type="Pfam" id="PF02628">
    <property type="entry name" value="COX15-CtaA"/>
    <property type="match status" value="2"/>
</dbReference>
<evidence type="ECO:0000256" key="8">
    <source>
        <dbReference type="ARBA" id="ARBA00023133"/>
    </source>
</evidence>
<feature type="region of interest" description="Disordered" evidence="12">
    <location>
        <begin position="1"/>
        <end position="36"/>
    </location>
</feature>
<evidence type="ECO:0000256" key="7">
    <source>
        <dbReference type="ARBA" id="ARBA00023004"/>
    </source>
</evidence>
<keyword evidence="8" id="KW-0350">Heme biosynthesis</keyword>
<proteinExistence type="predicted"/>
<feature type="transmembrane region" description="Helical" evidence="13">
    <location>
        <begin position="170"/>
        <end position="191"/>
    </location>
</feature>
<dbReference type="PANTHER" id="PTHR35457">
    <property type="entry name" value="HEME A SYNTHASE"/>
    <property type="match status" value="1"/>
</dbReference>
<evidence type="ECO:0000313" key="15">
    <source>
        <dbReference type="Proteomes" id="UP001500751"/>
    </source>
</evidence>
<feature type="transmembrane region" description="Helical" evidence="13">
    <location>
        <begin position="116"/>
        <end position="133"/>
    </location>
</feature>
<dbReference type="InterPro" id="IPR050450">
    <property type="entry name" value="COX15/CtaA_HemeA_synthase"/>
</dbReference>
<evidence type="ECO:0000256" key="9">
    <source>
        <dbReference type="ARBA" id="ARBA00023136"/>
    </source>
</evidence>
<evidence type="ECO:0000256" key="11">
    <source>
        <dbReference type="ARBA" id="ARBA00023444"/>
    </source>
</evidence>
<evidence type="ECO:0000256" key="10">
    <source>
        <dbReference type="ARBA" id="ARBA00023157"/>
    </source>
</evidence>
<feature type="transmembrane region" description="Helical" evidence="13">
    <location>
        <begin position="316"/>
        <end position="338"/>
    </location>
</feature>
<dbReference type="RefSeq" id="WP_344665824.1">
    <property type="nucleotide sequence ID" value="NZ_BAAAQN010000012.1"/>
</dbReference>
<keyword evidence="10" id="KW-1015">Disulfide bond</keyword>
<feature type="transmembrane region" description="Helical" evidence="13">
    <location>
        <begin position="55"/>
        <end position="78"/>
    </location>
</feature>
<comment type="pathway">
    <text evidence="11">Porphyrin-containing compound metabolism.</text>
</comment>
<keyword evidence="6" id="KW-0560">Oxidoreductase</keyword>
<feature type="transmembrane region" description="Helical" evidence="13">
    <location>
        <begin position="145"/>
        <end position="164"/>
    </location>
</feature>
<comment type="subcellular location">
    <subcellularLocation>
        <location evidence="1">Membrane</location>
        <topology evidence="1">Multi-pass membrane protein</topology>
    </subcellularLocation>
</comment>
<evidence type="ECO:0000256" key="5">
    <source>
        <dbReference type="ARBA" id="ARBA00022989"/>
    </source>
</evidence>
<feature type="transmembrane region" description="Helical" evidence="13">
    <location>
        <begin position="212"/>
        <end position="231"/>
    </location>
</feature>
<evidence type="ECO:0000256" key="3">
    <source>
        <dbReference type="ARBA" id="ARBA00022692"/>
    </source>
</evidence>
<protein>
    <submittedName>
        <fullName evidence="14">COX15/CtaA family protein</fullName>
    </submittedName>
</protein>
<keyword evidence="9 13" id="KW-0472">Membrane</keyword>
<evidence type="ECO:0000256" key="1">
    <source>
        <dbReference type="ARBA" id="ARBA00004141"/>
    </source>
</evidence>
<feature type="transmembrane region" description="Helical" evidence="13">
    <location>
        <begin position="260"/>
        <end position="279"/>
    </location>
</feature>
<evidence type="ECO:0000256" key="12">
    <source>
        <dbReference type="SAM" id="MobiDB-lite"/>
    </source>
</evidence>
<keyword evidence="4" id="KW-0479">Metal-binding</keyword>
<organism evidence="14 15">
    <name type="scientific">Catenulispora yoronensis</name>
    <dbReference type="NCBI Taxonomy" id="450799"/>
    <lineage>
        <taxon>Bacteria</taxon>
        <taxon>Bacillati</taxon>
        <taxon>Actinomycetota</taxon>
        <taxon>Actinomycetes</taxon>
        <taxon>Catenulisporales</taxon>
        <taxon>Catenulisporaceae</taxon>
        <taxon>Catenulispora</taxon>
    </lineage>
</organism>
<feature type="transmembrane region" description="Helical" evidence="13">
    <location>
        <begin position="291"/>
        <end position="310"/>
    </location>
</feature>
<dbReference type="PANTHER" id="PTHR35457:SF1">
    <property type="entry name" value="HEME A SYNTHASE"/>
    <property type="match status" value="1"/>
</dbReference>
<keyword evidence="15" id="KW-1185">Reference proteome</keyword>
<evidence type="ECO:0000256" key="2">
    <source>
        <dbReference type="ARBA" id="ARBA00022475"/>
    </source>
</evidence>
<comment type="caution">
    <text evidence="14">The sequence shown here is derived from an EMBL/GenBank/DDBJ whole genome shotgun (WGS) entry which is preliminary data.</text>
</comment>
<keyword evidence="2" id="KW-1003">Cell membrane</keyword>
<evidence type="ECO:0000313" key="14">
    <source>
        <dbReference type="EMBL" id="GAA2026492.1"/>
    </source>
</evidence>
<keyword evidence="5 13" id="KW-1133">Transmembrane helix</keyword>
<evidence type="ECO:0000256" key="6">
    <source>
        <dbReference type="ARBA" id="ARBA00023002"/>
    </source>
</evidence>
<name>A0ABN2U1P8_9ACTN</name>